<accession>A0A8S5MJL4</accession>
<evidence type="ECO:0000313" key="1">
    <source>
        <dbReference type="EMBL" id="DAD82561.1"/>
    </source>
</evidence>
<sequence length="29" mass="3253">MSQSTHIMIRRIETSLSLLIGLPRGAHYA</sequence>
<dbReference type="EMBL" id="BK014921">
    <property type="protein sequence ID" value="DAD82561.1"/>
    <property type="molecule type" value="Genomic_DNA"/>
</dbReference>
<protein>
    <submittedName>
        <fullName evidence="1">Uncharacterized protein</fullName>
    </submittedName>
</protein>
<proteinExistence type="predicted"/>
<reference evidence="1" key="1">
    <citation type="journal article" date="2021" name="Proc. Natl. Acad. Sci. U.S.A.">
        <title>A Catalog of Tens of Thousands of Viruses from Human Metagenomes Reveals Hidden Associations with Chronic Diseases.</title>
        <authorList>
            <person name="Tisza M.J."/>
            <person name="Buck C.B."/>
        </authorList>
    </citation>
    <scope>NUCLEOTIDE SEQUENCE</scope>
    <source>
        <strain evidence="1">CtSdk10</strain>
    </source>
</reference>
<name>A0A8S5MJL4_9CAUD</name>
<organism evidence="1">
    <name type="scientific">Siphoviridae sp. ctSdk10</name>
    <dbReference type="NCBI Taxonomy" id="2826345"/>
    <lineage>
        <taxon>Viruses</taxon>
        <taxon>Duplodnaviria</taxon>
        <taxon>Heunggongvirae</taxon>
        <taxon>Uroviricota</taxon>
        <taxon>Caudoviricetes</taxon>
    </lineage>
</organism>